<sequence>MRERRLTSPPPRKKMKSKEETSWESIRHEELMESDLSIYDDLDFPFYIGYTKFTYRNKAQKKKDDEIEVAMAHYRDRSRNLSVFDAIGAPSIARLCGGTRPLHIDDDDRLELAPLCKLALDKYNAENQCANFVFVDLVKSTRSACAGSMYNMTFQAKDDTHPFNSPHIIFRARVWKRVPGAGPPEVKSCAMKAT</sequence>
<proteinExistence type="predicted"/>
<reference evidence="1" key="1">
    <citation type="submission" date="2023-10" db="EMBL/GenBank/DDBJ databases">
        <authorList>
            <person name="Rodriguez Cubillos JULIANA M."/>
            <person name="De Vega J."/>
        </authorList>
    </citation>
    <scope>NUCLEOTIDE SEQUENCE</scope>
</reference>
<dbReference type="Proteomes" id="UP001177021">
    <property type="component" value="Unassembled WGS sequence"/>
</dbReference>
<name>A0ACB0LFQ1_TRIPR</name>
<evidence type="ECO:0000313" key="2">
    <source>
        <dbReference type="Proteomes" id="UP001177021"/>
    </source>
</evidence>
<organism evidence="1 2">
    <name type="scientific">Trifolium pratense</name>
    <name type="common">Red clover</name>
    <dbReference type="NCBI Taxonomy" id="57577"/>
    <lineage>
        <taxon>Eukaryota</taxon>
        <taxon>Viridiplantae</taxon>
        <taxon>Streptophyta</taxon>
        <taxon>Embryophyta</taxon>
        <taxon>Tracheophyta</taxon>
        <taxon>Spermatophyta</taxon>
        <taxon>Magnoliopsida</taxon>
        <taxon>eudicotyledons</taxon>
        <taxon>Gunneridae</taxon>
        <taxon>Pentapetalae</taxon>
        <taxon>rosids</taxon>
        <taxon>fabids</taxon>
        <taxon>Fabales</taxon>
        <taxon>Fabaceae</taxon>
        <taxon>Papilionoideae</taxon>
        <taxon>50 kb inversion clade</taxon>
        <taxon>NPAAA clade</taxon>
        <taxon>Hologalegina</taxon>
        <taxon>IRL clade</taxon>
        <taxon>Trifolieae</taxon>
        <taxon>Trifolium</taxon>
    </lineage>
</organism>
<evidence type="ECO:0000313" key="1">
    <source>
        <dbReference type="EMBL" id="CAJ2668299.1"/>
    </source>
</evidence>
<accession>A0ACB0LFQ1</accession>
<gene>
    <name evidence="1" type="ORF">MILVUS5_LOCUS32717</name>
</gene>
<comment type="caution">
    <text evidence="1">The sequence shown here is derived from an EMBL/GenBank/DDBJ whole genome shotgun (WGS) entry which is preliminary data.</text>
</comment>
<keyword evidence="2" id="KW-1185">Reference proteome</keyword>
<dbReference type="EMBL" id="CASHSV030000513">
    <property type="protein sequence ID" value="CAJ2668299.1"/>
    <property type="molecule type" value="Genomic_DNA"/>
</dbReference>
<protein>
    <submittedName>
        <fullName evidence="1">Uncharacterized protein</fullName>
    </submittedName>
</protein>